<sequence length="711" mass="81099">MCEFYPFPVQFSVFPIHFNDLFNPGHIRTGRIRNFLVIFIRSMVISAIISRIVSAPRKCVLCLAVFAFSLVAAVAQAAPLTPSFITLCYHNVVPVLDGSIPDDTAPVTQAELKEHFDWLKKNGYTVVSVSDILKARENNRELPPKSVLLSFDDGYRSFYETVYPMLKSYGYTALLALETGWLETPDNKMVNYGGTRQLPRSFFLSWEQIREMADSGLVELASHSHNLHEGHQGNPQGMQLPSGAYRWYDPKTGSYESVDAFKKRVRNDWKRSADIIYEKTGRRPQVAVWPYGRYNQVGVAAALEAGYELTASLAFYADWPTIPRLMMHEEIDLPNMMRKMEAGVMAGSTLYSRRNAMAQLPVSDLPVQRVMHVDLDMIYDDNPAQREKNTSLLFDRVRASGANVIYLQAFADPDGNGTADAMYFPNRHLPMRADFFSYIAWQLATRYKCEVYAWMPVLGFDLPNRPVITAVSPDKKVFYTRLTPFDAENRRIINEIYEDLASHAPFMGIIFHDDAIIGDYEDVSPAGKAWLTSMGLPDDPELIRKNPKMMQKFTRAKSRALIDFTKELQATVEKWHPPVYTARNIYAPAILSPYAEEWMAQNFDDFLTTYDYTAIEAMPYMEGAADHAGQWMETLIAKVSAHPLGLRKTVFELQAKDWRPDHLRPMPNDIMAKQMQQLLQHGALNFGYYPDDPIMGHPDIGMISHWFSIRN</sequence>
<dbReference type="PROSITE" id="PS51677">
    <property type="entry name" value="NODB"/>
    <property type="match status" value="1"/>
</dbReference>
<dbReference type="Pfam" id="PF14883">
    <property type="entry name" value="GHL13"/>
    <property type="match status" value="1"/>
</dbReference>
<accession>C3X9I6</accession>
<dbReference type="InterPro" id="IPR032772">
    <property type="entry name" value="PGA_deacetylase_PgaB_C"/>
</dbReference>
<dbReference type="Proteomes" id="UP000005089">
    <property type="component" value="Unassembled WGS sequence"/>
</dbReference>
<evidence type="ECO:0000259" key="3">
    <source>
        <dbReference type="PROSITE" id="PS51677"/>
    </source>
</evidence>
<proteinExistence type="predicted"/>
<dbReference type="EC" id="3.5.1.-" evidence="4"/>
<dbReference type="Gene3D" id="3.20.20.370">
    <property type="entry name" value="Glycoside hydrolase/deacetylase"/>
    <property type="match status" value="1"/>
</dbReference>
<evidence type="ECO:0000313" key="4">
    <source>
        <dbReference type="EMBL" id="EEO29862.1"/>
    </source>
</evidence>
<dbReference type="PANTHER" id="PTHR34216">
    <property type="match status" value="1"/>
</dbReference>
<dbReference type="AlphaFoldDB" id="C3X9I6"/>
<keyword evidence="5" id="KW-1185">Reference proteome</keyword>
<dbReference type="InterPro" id="IPR011330">
    <property type="entry name" value="Glyco_hydro/deAcase_b/a-brl"/>
</dbReference>
<evidence type="ECO:0000256" key="2">
    <source>
        <dbReference type="SAM" id="Phobius"/>
    </source>
</evidence>
<feature type="transmembrane region" description="Helical" evidence="2">
    <location>
        <begin position="32"/>
        <end position="53"/>
    </location>
</feature>
<keyword evidence="4" id="KW-0378">Hydrolase</keyword>
<dbReference type="InterPro" id="IPR051398">
    <property type="entry name" value="Polysacch_Deacetylase"/>
</dbReference>
<organism evidence="4 5">
    <name type="scientific">Oxalobacter formigenes OXCC13</name>
    <dbReference type="NCBI Taxonomy" id="556269"/>
    <lineage>
        <taxon>Bacteria</taxon>
        <taxon>Pseudomonadati</taxon>
        <taxon>Pseudomonadota</taxon>
        <taxon>Betaproteobacteria</taxon>
        <taxon>Burkholderiales</taxon>
        <taxon>Oxalobacteraceae</taxon>
        <taxon>Oxalobacter</taxon>
    </lineage>
</organism>
<dbReference type="GO" id="GO:0043708">
    <property type="term" value="P:cell adhesion involved in biofilm formation"/>
    <property type="evidence" value="ECO:0007669"/>
    <property type="project" value="InterPro"/>
</dbReference>
<name>C3X9I6_OXAFO</name>
<dbReference type="GO" id="GO:0016810">
    <property type="term" value="F:hydrolase activity, acting on carbon-nitrogen (but not peptide) bonds"/>
    <property type="evidence" value="ECO:0007669"/>
    <property type="project" value="InterPro"/>
</dbReference>
<dbReference type="STRING" id="847.BRW83_1266"/>
<dbReference type="SUPFAM" id="SSF88713">
    <property type="entry name" value="Glycoside hydrolase/deacetylase"/>
    <property type="match status" value="1"/>
</dbReference>
<dbReference type="InterPro" id="IPR002509">
    <property type="entry name" value="NODB_dom"/>
</dbReference>
<feature type="transmembrane region" description="Helical" evidence="2">
    <location>
        <begin position="60"/>
        <end position="78"/>
    </location>
</feature>
<dbReference type="GO" id="GO:0005975">
    <property type="term" value="P:carbohydrate metabolic process"/>
    <property type="evidence" value="ECO:0007669"/>
    <property type="project" value="InterPro"/>
</dbReference>
<dbReference type="eggNOG" id="COG0726">
    <property type="taxonomic scope" value="Bacteria"/>
</dbReference>
<dbReference type="CDD" id="cd10964">
    <property type="entry name" value="CE4_PgaB_5s"/>
    <property type="match status" value="1"/>
</dbReference>
<dbReference type="NCBIfam" id="TIGR03938">
    <property type="entry name" value="deacetyl_PgaB"/>
    <property type="match status" value="1"/>
</dbReference>
<feature type="domain" description="NodB homology" evidence="3">
    <location>
        <begin position="145"/>
        <end position="405"/>
    </location>
</feature>
<dbReference type="Gene3D" id="3.20.20.80">
    <property type="entry name" value="Glycosidases"/>
    <property type="match status" value="1"/>
</dbReference>
<keyword evidence="2" id="KW-0812">Transmembrane</keyword>
<dbReference type="HOGENOM" id="CLU_030024_9_2_4"/>
<evidence type="ECO:0000256" key="1">
    <source>
        <dbReference type="ARBA" id="ARBA00022729"/>
    </source>
</evidence>
<keyword evidence="2" id="KW-1133">Transmembrane helix</keyword>
<keyword evidence="1" id="KW-0732">Signal</keyword>
<protein>
    <submittedName>
        <fullName evidence="4">Poly-beta-1,6-N-acetyl-D-glucosamine N-deacetylase PgaB</fullName>
        <ecNumber evidence="4">3.5.1.-</ecNumber>
    </submittedName>
</protein>
<dbReference type="InterPro" id="IPR023854">
    <property type="entry name" value="PGA_deacetylase_PgaB"/>
</dbReference>
<dbReference type="PANTHER" id="PTHR34216:SF7">
    <property type="entry name" value="POLY-BETA-1,6-N-ACETYL-D-GLUCOSAMINE N-DEACETYLASE"/>
    <property type="match status" value="1"/>
</dbReference>
<dbReference type="Pfam" id="PF01522">
    <property type="entry name" value="Polysacc_deac_1"/>
    <property type="match status" value="1"/>
</dbReference>
<dbReference type="EMBL" id="GG658170">
    <property type="protein sequence ID" value="EEO29862.1"/>
    <property type="molecule type" value="Genomic_DNA"/>
</dbReference>
<keyword evidence="2" id="KW-0472">Membrane</keyword>
<gene>
    <name evidence="4" type="primary">pgaB</name>
    <name evidence="4" type="ORF">OFBG_00890</name>
</gene>
<evidence type="ECO:0000313" key="5">
    <source>
        <dbReference type="Proteomes" id="UP000005089"/>
    </source>
</evidence>
<reference evidence="4 5" key="1">
    <citation type="submission" date="2009-02" db="EMBL/GenBank/DDBJ databases">
        <title>The Genome Sequence of Oxalobacter formigenes OXCC13.</title>
        <authorList>
            <consortium name="The Broad Institute Genome Sequencing Platform"/>
            <person name="Ward D."/>
            <person name="Young S.K."/>
            <person name="Kodira C.D."/>
            <person name="Zeng Q."/>
            <person name="Koehrsen M."/>
            <person name="Alvarado L."/>
            <person name="Berlin A."/>
            <person name="Borenstein D."/>
            <person name="Chen Z."/>
            <person name="Engels R."/>
            <person name="Freedman E."/>
            <person name="Gellesch M."/>
            <person name="Goldberg J."/>
            <person name="Griggs A."/>
            <person name="Gujja S."/>
            <person name="Heiman D."/>
            <person name="Hepburn T."/>
            <person name="Howarth C."/>
            <person name="Jen D."/>
            <person name="Larson L."/>
            <person name="Lewis B."/>
            <person name="Mehta T."/>
            <person name="Park D."/>
            <person name="Pearson M."/>
            <person name="Roberts A."/>
            <person name="Saif S."/>
            <person name="Shea T."/>
            <person name="Shenoy N."/>
            <person name="Sisk P."/>
            <person name="Stolte C."/>
            <person name="Sykes S."/>
            <person name="Walk T."/>
            <person name="White J."/>
            <person name="Yandava C."/>
            <person name="Allison M.J."/>
            <person name="Lander E."/>
            <person name="Nusbaum C."/>
            <person name="Galagan J."/>
            <person name="Birren B."/>
        </authorList>
    </citation>
    <scope>NUCLEOTIDE SEQUENCE [LARGE SCALE GENOMIC DNA]</scope>
    <source>
        <strain evidence="4 5">OXCC13</strain>
    </source>
</reference>